<dbReference type="EMBL" id="SZPY01000005">
    <property type="protein sequence ID" value="TKI60401.1"/>
    <property type="molecule type" value="Genomic_DNA"/>
</dbReference>
<dbReference type="InterPro" id="IPR014729">
    <property type="entry name" value="Rossmann-like_a/b/a_fold"/>
</dbReference>
<dbReference type="SUPFAM" id="SSF52374">
    <property type="entry name" value="Nucleotidylyl transferase"/>
    <property type="match status" value="1"/>
</dbReference>
<keyword evidence="2" id="KW-0548">Nucleotidyltransferase</keyword>
<proteinExistence type="predicted"/>
<dbReference type="Pfam" id="PF01467">
    <property type="entry name" value="CTP_transf_like"/>
    <property type="match status" value="1"/>
</dbReference>
<evidence type="ECO:0000256" key="2">
    <source>
        <dbReference type="ARBA" id="ARBA00022695"/>
    </source>
</evidence>
<keyword evidence="1 4" id="KW-0808">Transferase</keyword>
<dbReference type="Gene3D" id="3.40.50.620">
    <property type="entry name" value="HUPs"/>
    <property type="match status" value="1"/>
</dbReference>
<dbReference type="PANTHER" id="PTHR43793">
    <property type="entry name" value="FAD SYNTHASE"/>
    <property type="match status" value="1"/>
</dbReference>
<gene>
    <name evidence="4" type="ORF">FC770_16540</name>
</gene>
<dbReference type="RefSeq" id="WP_137067434.1">
    <property type="nucleotide sequence ID" value="NZ_CP040748.1"/>
</dbReference>
<evidence type="ECO:0000259" key="3">
    <source>
        <dbReference type="Pfam" id="PF01467"/>
    </source>
</evidence>
<evidence type="ECO:0000313" key="4">
    <source>
        <dbReference type="EMBL" id="TKI60401.1"/>
    </source>
</evidence>
<evidence type="ECO:0000256" key="1">
    <source>
        <dbReference type="ARBA" id="ARBA00022679"/>
    </source>
</evidence>
<reference evidence="4 5" key="1">
    <citation type="submission" date="2019-04" db="EMBL/GenBank/DDBJ databases">
        <authorList>
            <person name="Dong K."/>
        </authorList>
    </citation>
    <scope>NUCLEOTIDE SEQUENCE [LARGE SCALE GENOMIC DNA]</scope>
    <source>
        <strain evidence="5">dk3543</strain>
    </source>
</reference>
<evidence type="ECO:0000313" key="5">
    <source>
        <dbReference type="Proteomes" id="UP000307808"/>
    </source>
</evidence>
<dbReference type="InterPro" id="IPR050385">
    <property type="entry name" value="Archaeal_FAD_synthase"/>
</dbReference>
<dbReference type="PANTHER" id="PTHR43793:SF1">
    <property type="entry name" value="FAD SYNTHASE"/>
    <property type="match status" value="1"/>
</dbReference>
<dbReference type="Proteomes" id="UP000307808">
    <property type="component" value="Unassembled WGS sequence"/>
</dbReference>
<keyword evidence="5" id="KW-1185">Reference proteome</keyword>
<dbReference type="AlphaFoldDB" id="A0A4U2YL21"/>
<dbReference type="OrthoDB" id="9815825at2"/>
<accession>A0A4U2YL21</accession>
<name>A0A4U2YL21_9ACTN</name>
<dbReference type="InterPro" id="IPR004821">
    <property type="entry name" value="Cyt_trans-like"/>
</dbReference>
<dbReference type="GO" id="GO:0016779">
    <property type="term" value="F:nucleotidyltransferase activity"/>
    <property type="evidence" value="ECO:0007669"/>
    <property type="project" value="UniProtKB-KW"/>
</dbReference>
<organism evidence="4 5">
    <name type="scientific">Nocardioides jishulii</name>
    <dbReference type="NCBI Taxonomy" id="2575440"/>
    <lineage>
        <taxon>Bacteria</taxon>
        <taxon>Bacillati</taxon>
        <taxon>Actinomycetota</taxon>
        <taxon>Actinomycetes</taxon>
        <taxon>Propionibacteriales</taxon>
        <taxon>Nocardioidaceae</taxon>
        <taxon>Nocardioides</taxon>
    </lineage>
</organism>
<feature type="domain" description="Cytidyltransferase-like" evidence="3">
    <location>
        <begin position="7"/>
        <end position="133"/>
    </location>
</feature>
<sequence length="143" mass="15760">MGPVIGYVPGVFDLFHVGHLTMLRQAREHCDVLVAGVVSDEVCLVGKGIQPTVPETERAEIVEAIGIVDAVYVERHLDKSEAWRQVGFKRIFKGDDWQGTPKGDALEHQMLGMGVQVVYFPYTVHTSSTALRRKLGVTGERAS</sequence>
<protein>
    <submittedName>
        <fullName evidence="4">Cytidyltransferase</fullName>
    </submittedName>
</protein>
<dbReference type="NCBIfam" id="TIGR00125">
    <property type="entry name" value="cyt_tran_rel"/>
    <property type="match status" value="1"/>
</dbReference>
<comment type="caution">
    <text evidence="4">The sequence shown here is derived from an EMBL/GenBank/DDBJ whole genome shotgun (WGS) entry which is preliminary data.</text>
</comment>